<dbReference type="HOGENOM" id="CLU_2880052_0_0_9"/>
<feature type="region of interest" description="Disordered" evidence="1">
    <location>
        <begin position="1"/>
        <end position="22"/>
    </location>
</feature>
<reference evidence="2 3" key="1">
    <citation type="journal article" date="2011" name="Stand. Genomic Sci.">
        <title>Complete genome sequence of the thermophilic, hydrogen-oxidizing Bacillus tusciae type strain (T2) and reclassification in the new genus, Kyrpidia gen. nov. as Kyrpidia tusciae comb. nov. and emendation of the family Alicyclobacillaceae da Costa and Rainey, 2010.</title>
        <authorList>
            <person name="Klenk H.P."/>
            <person name="Lapidus A."/>
            <person name="Chertkov O."/>
            <person name="Copeland A."/>
            <person name="Del Rio T.G."/>
            <person name="Nolan M."/>
            <person name="Lucas S."/>
            <person name="Chen F."/>
            <person name="Tice H."/>
            <person name="Cheng J.F."/>
            <person name="Han C."/>
            <person name="Bruce D."/>
            <person name="Goodwin L."/>
            <person name="Pitluck S."/>
            <person name="Pati A."/>
            <person name="Ivanova N."/>
            <person name="Mavromatis K."/>
            <person name="Daum C."/>
            <person name="Chen A."/>
            <person name="Palaniappan K."/>
            <person name="Chang Y.J."/>
            <person name="Land M."/>
            <person name="Hauser L."/>
            <person name="Jeffries C.D."/>
            <person name="Detter J.C."/>
            <person name="Rohde M."/>
            <person name="Abt B."/>
            <person name="Pukall R."/>
            <person name="Goker M."/>
            <person name="Bristow J."/>
            <person name="Markowitz V."/>
            <person name="Hugenholtz P."/>
            <person name="Eisen J.A."/>
        </authorList>
    </citation>
    <scope>NUCLEOTIDE SEQUENCE [LARGE SCALE GENOMIC DNA]</scope>
    <source>
        <strain evidence="2 3">DSM 2912</strain>
    </source>
</reference>
<proteinExistence type="predicted"/>
<accession>D5WSC6</accession>
<dbReference type="AlphaFoldDB" id="D5WSC6"/>
<feature type="compositionally biased region" description="Gly residues" evidence="1">
    <location>
        <begin position="1"/>
        <end position="11"/>
    </location>
</feature>
<evidence type="ECO:0000313" key="3">
    <source>
        <dbReference type="Proteomes" id="UP000002368"/>
    </source>
</evidence>
<dbReference type="KEGG" id="bts:Btus_0234"/>
<name>D5WSC6_KYRT2</name>
<evidence type="ECO:0000256" key="1">
    <source>
        <dbReference type="SAM" id="MobiDB-lite"/>
    </source>
</evidence>
<organism evidence="2 3">
    <name type="scientific">Kyrpidia tusciae (strain DSM 2912 / NBRC 15312 / T2)</name>
    <name type="common">Bacillus tusciae</name>
    <dbReference type="NCBI Taxonomy" id="562970"/>
    <lineage>
        <taxon>Bacteria</taxon>
        <taxon>Bacillati</taxon>
        <taxon>Bacillota</taxon>
        <taxon>Bacilli</taxon>
        <taxon>Bacillales</taxon>
        <taxon>Alicyclobacillaceae</taxon>
        <taxon>Kyrpidia</taxon>
    </lineage>
</organism>
<protein>
    <submittedName>
        <fullName evidence="2">Uncharacterized protein</fullName>
    </submittedName>
</protein>
<dbReference type="EMBL" id="CP002017">
    <property type="protein sequence ID" value="ADG05011.1"/>
    <property type="molecule type" value="Genomic_DNA"/>
</dbReference>
<evidence type="ECO:0000313" key="2">
    <source>
        <dbReference type="EMBL" id="ADG05011.1"/>
    </source>
</evidence>
<keyword evidence="3" id="KW-1185">Reference proteome</keyword>
<gene>
    <name evidence="2" type="ordered locus">Btus_0234</name>
</gene>
<sequence length="63" mass="6908">MNKCKSGGGGVNHPKKPFNRNPQAFVLTARSPPLTTKRHYLGINPETILVKVKEGGLNNVRII</sequence>
<dbReference type="Proteomes" id="UP000002368">
    <property type="component" value="Chromosome"/>
</dbReference>